<evidence type="ECO:0000256" key="1">
    <source>
        <dbReference type="SAM" id="SignalP"/>
    </source>
</evidence>
<accession>A0A6B0TU62</accession>
<organism evidence="2">
    <name type="scientific">Ixodes ricinus</name>
    <name type="common">Common tick</name>
    <name type="synonym">Acarus ricinus</name>
    <dbReference type="NCBI Taxonomy" id="34613"/>
    <lineage>
        <taxon>Eukaryota</taxon>
        <taxon>Metazoa</taxon>
        <taxon>Ecdysozoa</taxon>
        <taxon>Arthropoda</taxon>
        <taxon>Chelicerata</taxon>
        <taxon>Arachnida</taxon>
        <taxon>Acari</taxon>
        <taxon>Parasitiformes</taxon>
        <taxon>Ixodida</taxon>
        <taxon>Ixodoidea</taxon>
        <taxon>Ixodidae</taxon>
        <taxon>Ixodinae</taxon>
        <taxon>Ixodes</taxon>
    </lineage>
</organism>
<feature type="chain" id="PRO_5025343016" evidence="1">
    <location>
        <begin position="18"/>
        <end position="71"/>
    </location>
</feature>
<name>A0A6B0TU62_IXORI</name>
<reference evidence="2" key="1">
    <citation type="submission" date="2019-12" db="EMBL/GenBank/DDBJ databases">
        <title>An insight into the sialome of adult female Ixodes ricinus ticks feeding for 6 days.</title>
        <authorList>
            <person name="Perner J."/>
            <person name="Ribeiro J.M.C."/>
        </authorList>
    </citation>
    <scope>NUCLEOTIDE SEQUENCE</scope>
    <source>
        <strain evidence="2">Semi-engorged</strain>
        <tissue evidence="2">Salivary glands</tissue>
    </source>
</reference>
<feature type="signal peptide" evidence="1">
    <location>
        <begin position="1"/>
        <end position="17"/>
    </location>
</feature>
<keyword evidence="1" id="KW-0732">Signal</keyword>
<dbReference type="AlphaFoldDB" id="A0A6B0TU62"/>
<evidence type="ECO:0000313" key="2">
    <source>
        <dbReference type="EMBL" id="MXU82758.1"/>
    </source>
</evidence>
<dbReference type="EMBL" id="GIFC01000675">
    <property type="protein sequence ID" value="MXU82758.1"/>
    <property type="molecule type" value="Transcribed_RNA"/>
</dbReference>
<sequence length="71" mass="8082">MPVCFALTLWLDQLCFGKDVWFSLGEGSLQRQCNQLQVPLVFFFLPIGYSWSPPFSASISLSGLLRVWPRS</sequence>
<protein>
    <submittedName>
        <fullName evidence="2">Putative secreted protein</fullName>
    </submittedName>
</protein>
<proteinExistence type="predicted"/>